<dbReference type="Pfam" id="PF01408">
    <property type="entry name" value="GFO_IDH_MocA"/>
    <property type="match status" value="1"/>
</dbReference>
<dbReference type="Gene3D" id="3.30.360.10">
    <property type="entry name" value="Dihydrodipicolinate Reductase, domain 2"/>
    <property type="match status" value="1"/>
</dbReference>
<sequence>MSPIRVGFIGLSTSGWAPAAHLPFLKHSDKYQILAICNSSVESAKAAIEKYALGEETRAYGNPEELAKDKDIDLVVCSVRVDRHISTITPSLKAGKDVYVEWPLGKNLAEAKELLRLKNEGGVKSAVVGLQGRQSLVVRKIKQLLDEGRIGKVLSSSWVGQGGNMGPTVQESHEYISQRDVGGNLMTIHFGHSIDYIQAALGYGFKPAPKSLVASRRTHQKLLSSDGAVLEEKHAITSDDTIFLHGTLSTGIPLSFSLRGGKAFKGTPGLEWRIYGENGEIRVSGSGPFLNVGYPDIKIEVVDFDLSGGDEDKVEVVEIEKDEFDGEEWAQYSRNVARLYEELAEGKINCSFEDAVERHELIDGMYKENGIVVA</sequence>
<evidence type="ECO:0000313" key="4">
    <source>
        <dbReference type="Proteomes" id="UP000178129"/>
    </source>
</evidence>
<dbReference type="InParanoid" id="A0A1E1JTE0"/>
<evidence type="ECO:0000313" key="3">
    <source>
        <dbReference type="EMBL" id="CZS88940.1"/>
    </source>
</evidence>
<dbReference type="InterPro" id="IPR055080">
    <property type="entry name" value="Gal80p-like_C"/>
</dbReference>
<dbReference type="Pfam" id="PF22685">
    <property type="entry name" value="Gal80p_C-like"/>
    <property type="match status" value="1"/>
</dbReference>
<proteinExistence type="predicted"/>
<evidence type="ECO:0000259" key="2">
    <source>
        <dbReference type="Pfam" id="PF22685"/>
    </source>
</evidence>
<protein>
    <submittedName>
        <fullName evidence="3">Related to dehydrogenases and related proteins</fullName>
    </submittedName>
</protein>
<dbReference type="EMBL" id="FJUW01000002">
    <property type="protein sequence ID" value="CZS88940.1"/>
    <property type="molecule type" value="Genomic_DNA"/>
</dbReference>
<evidence type="ECO:0000259" key="1">
    <source>
        <dbReference type="Pfam" id="PF01408"/>
    </source>
</evidence>
<feature type="domain" description="Gal80p-like C-terminal" evidence="2">
    <location>
        <begin position="138"/>
        <end position="285"/>
    </location>
</feature>
<dbReference type="PANTHER" id="PTHR43708">
    <property type="entry name" value="CONSERVED EXPRESSED OXIDOREDUCTASE (EUROFUNG)"/>
    <property type="match status" value="1"/>
</dbReference>
<organism evidence="3 4">
    <name type="scientific">Rhynchosporium graminicola</name>
    <dbReference type="NCBI Taxonomy" id="2792576"/>
    <lineage>
        <taxon>Eukaryota</taxon>
        <taxon>Fungi</taxon>
        <taxon>Dikarya</taxon>
        <taxon>Ascomycota</taxon>
        <taxon>Pezizomycotina</taxon>
        <taxon>Leotiomycetes</taxon>
        <taxon>Helotiales</taxon>
        <taxon>Ploettnerulaceae</taxon>
        <taxon>Rhynchosporium</taxon>
    </lineage>
</organism>
<comment type="caution">
    <text evidence="3">The sequence shown here is derived from an EMBL/GenBank/DDBJ whole genome shotgun (WGS) entry which is preliminary data.</text>
</comment>
<gene>
    <name evidence="3" type="ORF">RCO7_04613</name>
</gene>
<keyword evidence="4" id="KW-1185">Reference proteome</keyword>
<dbReference type="AlphaFoldDB" id="A0A1E1JTE0"/>
<dbReference type="InterPro" id="IPR051317">
    <property type="entry name" value="Gfo/Idh/MocA_oxidoreduct"/>
</dbReference>
<dbReference type="Gene3D" id="3.40.50.720">
    <property type="entry name" value="NAD(P)-binding Rossmann-like Domain"/>
    <property type="match status" value="1"/>
</dbReference>
<dbReference type="InterPro" id="IPR036291">
    <property type="entry name" value="NAD(P)-bd_dom_sf"/>
</dbReference>
<dbReference type="SUPFAM" id="SSF55347">
    <property type="entry name" value="Glyceraldehyde-3-phosphate dehydrogenase-like, C-terminal domain"/>
    <property type="match status" value="1"/>
</dbReference>
<dbReference type="SUPFAM" id="SSF51735">
    <property type="entry name" value="NAD(P)-binding Rossmann-fold domains"/>
    <property type="match status" value="1"/>
</dbReference>
<dbReference type="Proteomes" id="UP000178129">
    <property type="component" value="Unassembled WGS sequence"/>
</dbReference>
<dbReference type="PANTHER" id="PTHR43708:SF1">
    <property type="entry name" value="GALACTOSE_LACTOSE METABOLISM REGULATORY PROTEIN GAL80"/>
    <property type="match status" value="1"/>
</dbReference>
<accession>A0A1E1JTE0</accession>
<name>A0A1E1JTE0_9HELO</name>
<reference evidence="4" key="1">
    <citation type="submission" date="2016-03" db="EMBL/GenBank/DDBJ databases">
        <authorList>
            <person name="Ploux O."/>
        </authorList>
    </citation>
    <scope>NUCLEOTIDE SEQUENCE [LARGE SCALE GENOMIC DNA]</scope>
    <source>
        <strain evidence="4">UK7</strain>
    </source>
</reference>
<feature type="domain" description="Gfo/Idh/MocA-like oxidoreductase N-terminal" evidence="1">
    <location>
        <begin position="4"/>
        <end position="124"/>
    </location>
</feature>
<dbReference type="STRING" id="914237.A0A1E1JTE0"/>
<dbReference type="InterPro" id="IPR000683">
    <property type="entry name" value="Gfo/Idh/MocA-like_OxRdtase_N"/>
</dbReference>
<dbReference type="GO" id="GO:0000166">
    <property type="term" value="F:nucleotide binding"/>
    <property type="evidence" value="ECO:0007669"/>
    <property type="project" value="InterPro"/>
</dbReference>
<dbReference type="FunCoup" id="A0A1E1JTE0">
    <property type="interactions" value="335"/>
</dbReference>